<evidence type="ECO:0000313" key="19">
    <source>
        <dbReference type="EMBL" id="EGD75318.1"/>
    </source>
</evidence>
<dbReference type="GO" id="GO:0000428">
    <property type="term" value="C:DNA-directed RNA polymerase complex"/>
    <property type="evidence" value="ECO:0007669"/>
    <property type="project" value="UniProtKB-KW"/>
</dbReference>
<accession>F2UFB8</accession>
<dbReference type="Pfam" id="PF04565">
    <property type="entry name" value="RNA_pol_Rpb2_3"/>
    <property type="match status" value="1"/>
</dbReference>
<keyword evidence="7" id="KW-0862">Zinc</keyword>
<evidence type="ECO:0000259" key="18">
    <source>
        <dbReference type="Pfam" id="PF04567"/>
    </source>
</evidence>
<evidence type="ECO:0000256" key="11">
    <source>
        <dbReference type="RuleBase" id="RU363031"/>
    </source>
</evidence>
<feature type="domain" description="RNA polymerase Rpb2" evidence="13">
    <location>
        <begin position="1048"/>
        <end position="1133"/>
    </location>
</feature>
<sequence>MKGGSERDVVNESTDELLHHMHKDADNVAHPINNIEDKWRLLPSFLQLKGLVRQHVDSFNHFVEIDIHNIVKANSKIVSDVNPRVYLEYTSIRVGEPVIQNGPFDDHDVTPMECRLRNTTYAAPMHVNVRLSLSGEVRNYNDILIGRLPIMLRSKKCRLFKANDEQMAKMGECPLDPGGYFIIGGTEKVILMQEQLSKNRIIVERDRHGEMSASVTSSSAERKTKTIINMKRGNFMLKVNMLAEDVPLVVVLKAMGMTSDQEILQFIGADEQSMELFGPSLQQCAELEVFTQDQALRYLGTKVRIPRREYGPSRRTKEDEARSILASVVLSHIEVRNFDMRPKCIYLCVMARRMIAAIRNKSGGDDRDYYGNKRLELAGSLMALLFEDSFKTLNGRIKRELDHTFVRVTARAFDPAQIIRANPITQAINYAISSGNWNLKRFRMERAGVTSVLSRLSFIAALGMMTRITSQFEKTRKVSGPRSLQPSQWGMLCPSDTPEGETCGLVKNLALMSYVTVDVDEAPLIRLAYNLGVEGLNLVNGEEFSHEDTYVVFVNGTMLGVTRSPHHLVRAVRLLRRAGRINEFVSAYISASTRTVHIASDAGRVCRPYIIVEHGQPLVTPQQLRDLALGILHFDDFIRLGVVEYLDVNELNDSLIALYEKDMCEETTHLEIEPFTVLGACAGLIPYPHHNQSPRNTYQCAMGKQAMGVIAYNYQRRIDTLLYALMYPQRPLVKTKTIELIDFEKLPAGQVSCEARVCASGPRWYRRSRRIPQGQSKPPSHTTTTSGVRFCTYATRVPGVCVRFATMRHRFTVAAAIHHVHLHPVSALSHQDVLVNKEVPAGTVMEGNKRRTVYTPAPVKFKGAEGCDAYCDQVAVTSSSENYMIIKIRVRSTRIPELGDKFSSRHGQKGVCGLIVNQEDMPFNDQGVCPDMIMNPHGFPSRMTVGKLMELVGGKAAVLSGNFNYGTAFGGTPLEEMCETLVDHGYNYHGKEFLTSGITGEPLEAYIFFGPVYYQKLKHMVMDKMHARATGPITLLTRQPTEGRSRQGGLRLGEMERDCLIGHGTSMLLLERLMVSSDAFEVTACSKCGLLGYAGWCQYCKSSANVCKLELPYACKLLFQELQSMNIVPRLTLQHYSEQ</sequence>
<comment type="subunit">
    <text evidence="2">Component of the RNA polymerase III (Pol III) complex consisting of 17 subunits.</text>
</comment>
<evidence type="ECO:0000256" key="5">
    <source>
        <dbReference type="ARBA" id="ARBA00022695"/>
    </source>
</evidence>
<feature type="domain" description="RNA polymerase Rpb2" evidence="16">
    <location>
        <begin position="452"/>
        <end position="515"/>
    </location>
</feature>
<dbReference type="AlphaFoldDB" id="F2UFB8"/>
<evidence type="ECO:0000259" key="12">
    <source>
        <dbReference type="Pfam" id="PF00562"/>
    </source>
</evidence>
<feature type="domain" description="DNA-directed RNA polymerase subunit 2 hybrid-binding" evidence="12">
    <location>
        <begin position="681"/>
        <end position="753"/>
    </location>
</feature>
<dbReference type="STRING" id="946362.F2UFB8"/>
<dbReference type="InterPro" id="IPR007120">
    <property type="entry name" value="DNA-dir_RNAP_su2_dom"/>
</dbReference>
<dbReference type="InterPro" id="IPR037033">
    <property type="entry name" value="DNA-dir_RNAP_su2_hyb_sf"/>
</dbReference>
<evidence type="ECO:0000259" key="14">
    <source>
        <dbReference type="Pfam" id="PF04561"/>
    </source>
</evidence>
<dbReference type="InterPro" id="IPR007645">
    <property type="entry name" value="RNA_pol_Rpb2_3"/>
</dbReference>
<dbReference type="EMBL" id="GL832971">
    <property type="protein sequence ID" value="EGD75318.1"/>
    <property type="molecule type" value="Genomic_DNA"/>
</dbReference>
<dbReference type="eggNOG" id="KOG0215">
    <property type="taxonomic scope" value="Eukaryota"/>
</dbReference>
<dbReference type="FunFam" id="3.90.1800.10:FF:000003">
    <property type="entry name" value="DNA-directed RNA polymerase subunit beta"/>
    <property type="match status" value="1"/>
</dbReference>
<dbReference type="InterPro" id="IPR007641">
    <property type="entry name" value="RNA_pol_Rpb2_7"/>
</dbReference>
<evidence type="ECO:0000256" key="10">
    <source>
        <dbReference type="RuleBase" id="RU000434"/>
    </source>
</evidence>
<keyword evidence="6" id="KW-0479">Metal-binding</keyword>
<dbReference type="Gene3D" id="3.90.1110.10">
    <property type="entry name" value="RNA polymerase Rpb2, domain 2"/>
    <property type="match status" value="1"/>
</dbReference>
<evidence type="ECO:0000256" key="8">
    <source>
        <dbReference type="ARBA" id="ARBA00023163"/>
    </source>
</evidence>
<evidence type="ECO:0000259" key="17">
    <source>
        <dbReference type="Pfam" id="PF04566"/>
    </source>
</evidence>
<keyword evidence="3 11" id="KW-0240">DNA-directed RNA polymerase</keyword>
<dbReference type="FunFam" id="2.40.270.10:FF:000011">
    <property type="entry name" value="DNA-directed RNA polymerase subunit beta"/>
    <property type="match status" value="1"/>
</dbReference>
<feature type="domain" description="RNA polymerase Rpb2" evidence="18">
    <location>
        <begin position="634"/>
        <end position="666"/>
    </location>
</feature>
<evidence type="ECO:0000256" key="9">
    <source>
        <dbReference type="ARBA" id="ARBA00048552"/>
    </source>
</evidence>
<dbReference type="CDD" id="cd00653">
    <property type="entry name" value="RNA_pol_B_RPB2"/>
    <property type="match status" value="1"/>
</dbReference>
<evidence type="ECO:0000256" key="7">
    <source>
        <dbReference type="ARBA" id="ARBA00022833"/>
    </source>
</evidence>
<comment type="similarity">
    <text evidence="1 10">Belongs to the RNA polymerase beta chain family.</text>
</comment>
<dbReference type="InterPro" id="IPR037034">
    <property type="entry name" value="RNA_pol_Rpb2_2_sf"/>
</dbReference>
<dbReference type="FunFam" id="2.40.270.10:FF:000022">
    <property type="match status" value="1"/>
</dbReference>
<dbReference type="FunFam" id="3.90.1070.20:FF:000002">
    <property type="entry name" value="DNA-directed RNA polymerase subunit beta"/>
    <property type="match status" value="1"/>
</dbReference>
<dbReference type="InParanoid" id="F2UFB8"/>
<dbReference type="GO" id="GO:0006351">
    <property type="term" value="P:DNA-templated transcription"/>
    <property type="evidence" value="ECO:0007669"/>
    <property type="project" value="InterPro"/>
</dbReference>
<dbReference type="Pfam" id="PF04561">
    <property type="entry name" value="RNA_pol_Rpb2_2"/>
    <property type="match status" value="1"/>
</dbReference>
<dbReference type="Gene3D" id="2.40.270.10">
    <property type="entry name" value="DNA-directed RNA polymerase, subunit 2, domain 6"/>
    <property type="match status" value="1"/>
</dbReference>
<dbReference type="RefSeq" id="XP_004992371.1">
    <property type="nucleotide sequence ID" value="XM_004992314.1"/>
</dbReference>
<dbReference type="OrthoDB" id="10248617at2759"/>
<gene>
    <name evidence="19" type="ORF">PTSG_06968</name>
</gene>
<evidence type="ECO:0000256" key="1">
    <source>
        <dbReference type="ARBA" id="ARBA00006835"/>
    </source>
</evidence>
<dbReference type="Gene3D" id="3.90.1800.10">
    <property type="entry name" value="RNA polymerase alpha subunit dimerisation domain"/>
    <property type="match status" value="1"/>
</dbReference>
<feature type="domain" description="RNA polymerase Rpb2" evidence="14">
    <location>
        <begin position="198"/>
        <end position="376"/>
    </location>
</feature>
<dbReference type="Pfam" id="PF00562">
    <property type="entry name" value="RNA_pol_Rpb2_6"/>
    <property type="match status" value="2"/>
</dbReference>
<dbReference type="InterPro" id="IPR015712">
    <property type="entry name" value="DNA-dir_RNA_pol_su2"/>
</dbReference>
<protein>
    <recommendedName>
        <fullName evidence="11">DNA-directed RNA polymerase subunit beta</fullName>
        <ecNumber evidence="11">2.7.7.6</ecNumber>
    </recommendedName>
</protein>
<evidence type="ECO:0000259" key="16">
    <source>
        <dbReference type="Pfam" id="PF04565"/>
    </source>
</evidence>
<reference evidence="19" key="1">
    <citation type="submission" date="2009-08" db="EMBL/GenBank/DDBJ databases">
        <title>Annotation of Salpingoeca rosetta.</title>
        <authorList>
            <consortium name="The Broad Institute Genome Sequencing Platform"/>
            <person name="Russ C."/>
            <person name="Cuomo C."/>
            <person name="Burger G."/>
            <person name="Gray M.W."/>
            <person name="Holland P.W.H."/>
            <person name="King N."/>
            <person name="Lang F.B.F."/>
            <person name="Roger A.J."/>
            <person name="Ruiz-Trillo I."/>
            <person name="Young S.K."/>
            <person name="Zeng Q."/>
            <person name="Gargeya S."/>
            <person name="Alvarado L."/>
            <person name="Berlin A."/>
            <person name="Chapman S.B."/>
            <person name="Chen Z."/>
            <person name="Freedman E."/>
            <person name="Gellesch M."/>
            <person name="Goldberg J."/>
            <person name="Griggs A."/>
            <person name="Gujja S."/>
            <person name="Heilman E."/>
            <person name="Heiman D."/>
            <person name="Howarth C."/>
            <person name="Mehta T."/>
            <person name="Neiman D."/>
            <person name="Pearson M."/>
            <person name="Roberts A."/>
            <person name="Saif S."/>
            <person name="Shea T."/>
            <person name="Shenoy N."/>
            <person name="Sisk P."/>
            <person name="Stolte C."/>
            <person name="Sykes S."/>
            <person name="White J."/>
            <person name="Yandava C."/>
            <person name="Haas B."/>
            <person name="Nusbaum C."/>
            <person name="Birren B."/>
        </authorList>
    </citation>
    <scope>NUCLEOTIDE SEQUENCE [LARGE SCALE GENOMIC DNA]</scope>
    <source>
        <strain evidence="19">ATCC 50818</strain>
    </source>
</reference>
<dbReference type="Pfam" id="PF04563">
    <property type="entry name" value="RNA_pol_Rpb2_1"/>
    <property type="match status" value="1"/>
</dbReference>
<evidence type="ECO:0000259" key="13">
    <source>
        <dbReference type="Pfam" id="PF04560"/>
    </source>
</evidence>
<dbReference type="InterPro" id="IPR007642">
    <property type="entry name" value="RNA_pol_Rpb2_2"/>
</dbReference>
<comment type="function">
    <text evidence="11">DNA-dependent RNA polymerase catalyzes the transcription of DNA into RNA using the four ribonucleoside triphosphates as substrates.</text>
</comment>
<dbReference type="GO" id="GO:0003899">
    <property type="term" value="F:DNA-directed RNA polymerase activity"/>
    <property type="evidence" value="ECO:0007669"/>
    <property type="project" value="UniProtKB-EC"/>
</dbReference>
<name>F2UFB8_SALR5</name>
<dbReference type="Gene3D" id="3.90.1070.20">
    <property type="match status" value="1"/>
</dbReference>
<dbReference type="SUPFAM" id="SSF64484">
    <property type="entry name" value="beta and beta-prime subunits of DNA dependent RNA-polymerase"/>
    <property type="match status" value="1"/>
</dbReference>
<dbReference type="EC" id="2.7.7.6" evidence="11"/>
<evidence type="ECO:0000256" key="4">
    <source>
        <dbReference type="ARBA" id="ARBA00022679"/>
    </source>
</evidence>
<dbReference type="Pfam" id="PF04566">
    <property type="entry name" value="RNA_pol_Rpb2_4"/>
    <property type="match status" value="1"/>
</dbReference>
<evidence type="ECO:0000256" key="3">
    <source>
        <dbReference type="ARBA" id="ARBA00022478"/>
    </source>
</evidence>
<evidence type="ECO:0000256" key="2">
    <source>
        <dbReference type="ARBA" id="ARBA00011206"/>
    </source>
</evidence>
<dbReference type="PROSITE" id="PS01166">
    <property type="entry name" value="RNA_POL_BETA"/>
    <property type="match status" value="1"/>
</dbReference>
<keyword evidence="8 11" id="KW-0804">Transcription</keyword>
<dbReference type="GO" id="GO:0003677">
    <property type="term" value="F:DNA binding"/>
    <property type="evidence" value="ECO:0007669"/>
    <property type="project" value="InterPro"/>
</dbReference>
<comment type="catalytic activity">
    <reaction evidence="9 11">
        <text>RNA(n) + a ribonucleoside 5'-triphosphate = RNA(n+1) + diphosphate</text>
        <dbReference type="Rhea" id="RHEA:21248"/>
        <dbReference type="Rhea" id="RHEA-COMP:14527"/>
        <dbReference type="Rhea" id="RHEA-COMP:17342"/>
        <dbReference type="ChEBI" id="CHEBI:33019"/>
        <dbReference type="ChEBI" id="CHEBI:61557"/>
        <dbReference type="ChEBI" id="CHEBI:140395"/>
        <dbReference type="EC" id="2.7.7.6"/>
    </reaction>
</comment>
<dbReference type="GeneID" id="16072933"/>
<dbReference type="FunCoup" id="F2UFB8">
    <property type="interactions" value="1627"/>
</dbReference>
<dbReference type="Gene3D" id="2.40.50.150">
    <property type="match status" value="1"/>
</dbReference>
<dbReference type="InterPro" id="IPR014724">
    <property type="entry name" value="RNA_pol_RPB2_OB-fold"/>
</dbReference>
<dbReference type="InterPro" id="IPR007646">
    <property type="entry name" value="RNA_pol_Rpb2_4"/>
</dbReference>
<evidence type="ECO:0000313" key="20">
    <source>
        <dbReference type="Proteomes" id="UP000007799"/>
    </source>
</evidence>
<keyword evidence="4 11" id="KW-0808">Transferase</keyword>
<dbReference type="NCBIfam" id="NF007175">
    <property type="entry name" value="PRK09606.1"/>
    <property type="match status" value="1"/>
</dbReference>
<organism evidence="20">
    <name type="scientific">Salpingoeca rosetta (strain ATCC 50818 / BSB-021)</name>
    <dbReference type="NCBI Taxonomy" id="946362"/>
    <lineage>
        <taxon>Eukaryota</taxon>
        <taxon>Choanoflagellata</taxon>
        <taxon>Craspedida</taxon>
        <taxon>Salpingoecidae</taxon>
        <taxon>Salpingoeca</taxon>
    </lineage>
</organism>
<keyword evidence="5 11" id="KW-0548">Nucleotidyltransferase</keyword>
<dbReference type="Pfam" id="PF04560">
    <property type="entry name" value="RNA_pol_Rpb2_7"/>
    <property type="match status" value="1"/>
</dbReference>
<dbReference type="Pfam" id="PF04567">
    <property type="entry name" value="RNA_pol_Rpb2_5"/>
    <property type="match status" value="1"/>
</dbReference>
<feature type="domain" description="DNA-directed RNA polymerase subunit 2 hybrid-binding" evidence="12">
    <location>
        <begin position="827"/>
        <end position="1046"/>
    </location>
</feature>
<feature type="domain" description="RNA polymerase Rpb2" evidence="17">
    <location>
        <begin position="552"/>
        <end position="613"/>
    </location>
</feature>
<proteinExistence type="inferred from homology"/>
<dbReference type="Gene3D" id="3.90.1100.10">
    <property type="match status" value="1"/>
</dbReference>
<dbReference type="GO" id="GO:0032549">
    <property type="term" value="F:ribonucleoside binding"/>
    <property type="evidence" value="ECO:0007669"/>
    <property type="project" value="InterPro"/>
</dbReference>
<dbReference type="InterPro" id="IPR007121">
    <property type="entry name" value="RNA_pol_bsu_CS"/>
</dbReference>
<dbReference type="PANTHER" id="PTHR20856">
    <property type="entry name" value="DNA-DIRECTED RNA POLYMERASE I SUBUNIT 2"/>
    <property type="match status" value="1"/>
</dbReference>
<dbReference type="Proteomes" id="UP000007799">
    <property type="component" value="Unassembled WGS sequence"/>
</dbReference>
<dbReference type="OMA" id="LAYCSWC"/>
<evidence type="ECO:0000256" key="6">
    <source>
        <dbReference type="ARBA" id="ARBA00022723"/>
    </source>
</evidence>
<feature type="domain" description="RNA polymerase beta subunit protrusion" evidence="15">
    <location>
        <begin position="50"/>
        <end position="426"/>
    </location>
</feature>
<evidence type="ECO:0000259" key="15">
    <source>
        <dbReference type="Pfam" id="PF04563"/>
    </source>
</evidence>
<dbReference type="KEGG" id="sre:PTSG_06968"/>
<keyword evidence="20" id="KW-1185">Reference proteome</keyword>
<dbReference type="GO" id="GO:0046872">
    <property type="term" value="F:metal ion binding"/>
    <property type="evidence" value="ECO:0007669"/>
    <property type="project" value="UniProtKB-KW"/>
</dbReference>
<dbReference type="FunFam" id="3.90.1110.10:FF:000006">
    <property type="entry name" value="DNA-directed RNA polymerase subunit beta"/>
    <property type="match status" value="1"/>
</dbReference>
<dbReference type="InterPro" id="IPR007647">
    <property type="entry name" value="RNA_pol_Rpb2_5"/>
</dbReference>
<dbReference type="InterPro" id="IPR007644">
    <property type="entry name" value="RNA_pol_bsu_protrusion"/>
</dbReference>
<dbReference type="FunFam" id="3.90.1100.10:FF:000021">
    <property type="entry name" value="DNA-directed RNA polymerase subunit beta"/>
    <property type="match status" value="1"/>
</dbReference>